<feature type="domain" description="KaiC-like" evidence="1">
    <location>
        <begin position="57"/>
        <end position="134"/>
    </location>
</feature>
<proteinExistence type="predicted"/>
<dbReference type="Gene3D" id="3.40.50.300">
    <property type="entry name" value="P-loop containing nucleotide triphosphate hydrolases"/>
    <property type="match status" value="1"/>
</dbReference>
<dbReference type="AlphaFoldDB" id="A0A1P8WE81"/>
<name>A0A1P8WE81_9PLAN</name>
<dbReference type="Proteomes" id="UP000187735">
    <property type="component" value="Chromosome"/>
</dbReference>
<dbReference type="KEGG" id="fmr:Fuma_01985"/>
<evidence type="ECO:0000313" key="3">
    <source>
        <dbReference type="Proteomes" id="UP000187735"/>
    </source>
</evidence>
<reference evidence="2 3" key="1">
    <citation type="journal article" date="2016" name="Front. Microbiol.">
        <title>Fuerstia marisgermanicae gen. nov., sp. nov., an Unusual Member of the Phylum Planctomycetes from the German Wadden Sea.</title>
        <authorList>
            <person name="Kohn T."/>
            <person name="Heuer A."/>
            <person name="Jogler M."/>
            <person name="Vollmers J."/>
            <person name="Boedeker C."/>
            <person name="Bunk B."/>
            <person name="Rast P."/>
            <person name="Borchert D."/>
            <person name="Glockner I."/>
            <person name="Freese H.M."/>
            <person name="Klenk H.P."/>
            <person name="Overmann J."/>
            <person name="Kaster A.K."/>
            <person name="Rohde M."/>
            <person name="Wiegand S."/>
            <person name="Jogler C."/>
        </authorList>
    </citation>
    <scope>NUCLEOTIDE SEQUENCE [LARGE SCALE GENOMIC DNA]</scope>
    <source>
        <strain evidence="2 3">NH11</strain>
    </source>
</reference>
<evidence type="ECO:0000259" key="1">
    <source>
        <dbReference type="Pfam" id="PF06745"/>
    </source>
</evidence>
<dbReference type="InterPro" id="IPR051347">
    <property type="entry name" value="Circadian_clock_KaiC-rel"/>
</dbReference>
<dbReference type="SUPFAM" id="SSF52540">
    <property type="entry name" value="P-loop containing nucleoside triphosphate hydrolases"/>
    <property type="match status" value="1"/>
</dbReference>
<sequence length="345" mass="39235">MSRKKSDASACQDWRLVVGLARVPAIRHPNRALWRTPLNPFFNTETKPQMTNANRQSTGIPKLDEALGGGLIPGTLTVVMGATGIGKTQLGVSYAQAGEQQEGQTGVIFDLTTRGDSQNQAEYAERMFNWKLRQRKLIDRIDPAVVWDEAEIRSDYLHVFHRGGRRVTIGDMPPEQWQEFKADLMRRLDQTIAFFYGNFVHGVRRAVIDGVEPTEKDSDSFQFHLFDYIYHQILRKEHDWLARDLFRVHFRSQQEKVEQHAYDNQDIGGLLLYTSHEVMLDDLLSRPIQSGDVLSNANTIIMLGKTRDGNKIGRALYVAKHRGSACSDEILPYQIAEQGLQILPS</sequence>
<organism evidence="2 3">
    <name type="scientific">Fuerstiella marisgermanici</name>
    <dbReference type="NCBI Taxonomy" id="1891926"/>
    <lineage>
        <taxon>Bacteria</taxon>
        <taxon>Pseudomonadati</taxon>
        <taxon>Planctomycetota</taxon>
        <taxon>Planctomycetia</taxon>
        <taxon>Planctomycetales</taxon>
        <taxon>Planctomycetaceae</taxon>
        <taxon>Fuerstiella</taxon>
    </lineage>
</organism>
<dbReference type="InterPro" id="IPR014774">
    <property type="entry name" value="KaiC-like_dom"/>
</dbReference>
<evidence type="ECO:0000313" key="2">
    <source>
        <dbReference type="EMBL" id="APZ92374.1"/>
    </source>
</evidence>
<gene>
    <name evidence="2" type="ORF">Fuma_01985</name>
</gene>
<dbReference type="STRING" id="1891926.Fuma_01985"/>
<dbReference type="Pfam" id="PF06745">
    <property type="entry name" value="ATPase"/>
    <property type="match status" value="1"/>
</dbReference>
<accession>A0A1P8WE81</accession>
<dbReference type="EMBL" id="CP017641">
    <property type="protein sequence ID" value="APZ92374.1"/>
    <property type="molecule type" value="Genomic_DNA"/>
</dbReference>
<dbReference type="PANTHER" id="PTHR42926:SF1">
    <property type="entry name" value="CIRCADIAN CLOCK OSCILLATOR PROTEIN KAIC 1"/>
    <property type="match status" value="1"/>
</dbReference>
<dbReference type="InterPro" id="IPR027417">
    <property type="entry name" value="P-loop_NTPase"/>
</dbReference>
<protein>
    <submittedName>
        <fullName evidence="2">Circadian clock protein KaiC</fullName>
    </submittedName>
</protein>
<keyword evidence="3" id="KW-1185">Reference proteome</keyword>
<dbReference type="PANTHER" id="PTHR42926">
    <property type="match status" value="1"/>
</dbReference>